<dbReference type="HOGENOM" id="CLU_1844171_0_0_0"/>
<evidence type="ECO:0000313" key="3">
    <source>
        <dbReference type="Proteomes" id="UP000000447"/>
    </source>
</evidence>
<keyword evidence="1" id="KW-0732">Signal</keyword>
<proteinExistence type="predicted"/>
<dbReference type="Gene3D" id="3.10.450.50">
    <property type="match status" value="1"/>
</dbReference>
<dbReference type="KEGG" id="tro:trd_A0055"/>
<reference evidence="2 3" key="1">
    <citation type="journal article" date="2009" name="PLoS ONE">
        <title>Complete genome sequence of the aerobic CO-oxidizing thermophile Thermomicrobium roseum.</title>
        <authorList>
            <person name="Wu D."/>
            <person name="Raymond J."/>
            <person name="Wu M."/>
            <person name="Chatterji S."/>
            <person name="Ren Q."/>
            <person name="Graham J.E."/>
            <person name="Bryant D.A."/>
            <person name="Robb F."/>
            <person name="Colman A."/>
            <person name="Tallon L.J."/>
            <person name="Badger J.H."/>
            <person name="Madupu R."/>
            <person name="Ward N.L."/>
            <person name="Eisen J.A."/>
        </authorList>
    </citation>
    <scope>NUCLEOTIDE SEQUENCE [LARGE SCALE GENOMIC DNA]</scope>
    <source>
        <strain evidence="3">ATCC 27502 / DSM 5159 / P-2</strain>
        <plasmid evidence="2">unnamed</plasmid>
    </source>
</reference>
<dbReference type="EMBL" id="CP001276">
    <property type="protein sequence ID" value="ACM06778.1"/>
    <property type="molecule type" value="Genomic_DNA"/>
</dbReference>
<evidence type="ECO:0000313" key="2">
    <source>
        <dbReference type="EMBL" id="ACM06778.1"/>
    </source>
</evidence>
<dbReference type="SUPFAM" id="SSF54427">
    <property type="entry name" value="NTF2-like"/>
    <property type="match status" value="1"/>
</dbReference>
<evidence type="ECO:0008006" key="4">
    <source>
        <dbReference type="Google" id="ProtNLM"/>
    </source>
</evidence>
<dbReference type="AlphaFoldDB" id="B9L5C8"/>
<gene>
    <name evidence="2" type="ordered locus">trd_A0055</name>
</gene>
<keyword evidence="3" id="KW-1185">Reference proteome</keyword>
<evidence type="ECO:0000256" key="1">
    <source>
        <dbReference type="SAM" id="SignalP"/>
    </source>
</evidence>
<dbReference type="InterPro" id="IPR032710">
    <property type="entry name" value="NTF2-like_dom_sf"/>
</dbReference>
<keyword evidence="2" id="KW-0614">Plasmid</keyword>
<dbReference type="eggNOG" id="ENOG50312XI">
    <property type="taxonomic scope" value="Bacteria"/>
</dbReference>
<dbReference type="Proteomes" id="UP000000447">
    <property type="component" value="Plasmid unnamed"/>
</dbReference>
<organism evidence="2 3">
    <name type="scientific">Thermomicrobium roseum (strain ATCC 27502 / DSM 5159 / P-2)</name>
    <dbReference type="NCBI Taxonomy" id="309801"/>
    <lineage>
        <taxon>Bacteria</taxon>
        <taxon>Pseudomonadati</taxon>
        <taxon>Thermomicrobiota</taxon>
        <taxon>Thermomicrobia</taxon>
        <taxon>Thermomicrobiales</taxon>
        <taxon>Thermomicrobiaceae</taxon>
        <taxon>Thermomicrobium</taxon>
    </lineage>
</organism>
<protein>
    <recommendedName>
        <fullName evidence="4">DUF4878 domain-containing protein</fullName>
    </recommendedName>
</protein>
<geneLocation type="plasmid" evidence="3">
    <name>Tros</name>
</geneLocation>
<dbReference type="OrthoDB" id="9867278at2"/>
<feature type="chain" id="PRO_5002886093" description="DUF4878 domain-containing protein" evidence="1">
    <location>
        <begin position="19"/>
        <end position="139"/>
    </location>
</feature>
<name>B9L5C8_THERP</name>
<dbReference type="RefSeq" id="WP_012642765.1">
    <property type="nucleotide sequence ID" value="NC_011961.1"/>
</dbReference>
<sequence length="139" mass="15712">MRRLILVLCMVTSLLACSRPAPTLQPTPFADPADEIRAVVTRYLDAVYHGRAGEAWLMHSRATNQGESFDEFAEVVRIAAELGPRIEILQIDPPEIRGDQASVIVVQRLGPRVSTYMFRLVYEDGFWKIHNPRDLVPQP</sequence>
<dbReference type="PROSITE" id="PS51257">
    <property type="entry name" value="PROKAR_LIPOPROTEIN"/>
    <property type="match status" value="1"/>
</dbReference>
<accession>B9L5C8</accession>
<feature type="signal peptide" evidence="1">
    <location>
        <begin position="1"/>
        <end position="18"/>
    </location>
</feature>